<dbReference type="OrthoDB" id="9809003at2"/>
<comment type="caution">
    <text evidence="1">The sequence shown here is derived from an EMBL/GenBank/DDBJ whole genome shotgun (WGS) entry which is preliminary data.</text>
</comment>
<organism evidence="1 2">
    <name type="scientific">Methylobacter tundripaludum</name>
    <dbReference type="NCBI Taxonomy" id="173365"/>
    <lineage>
        <taxon>Bacteria</taxon>
        <taxon>Pseudomonadati</taxon>
        <taxon>Pseudomonadota</taxon>
        <taxon>Gammaproteobacteria</taxon>
        <taxon>Methylococcales</taxon>
        <taxon>Methylococcaceae</taxon>
        <taxon>Methylobacter</taxon>
    </lineage>
</organism>
<sequence length="75" mass="8271">MQTSSQLIHHNQTTLPEPVLEALNLHEGDAIVFEIDQAGVHLRKAKSIDSAFTEALHDTLSEWNSAADDEAYADL</sequence>
<dbReference type="InterPro" id="IPR037914">
    <property type="entry name" value="SpoVT-AbrB_sf"/>
</dbReference>
<dbReference type="AlphaFoldDB" id="A0A2S6H5P0"/>
<dbReference type="Proteomes" id="UP000238071">
    <property type="component" value="Unassembled WGS sequence"/>
</dbReference>
<evidence type="ECO:0000313" key="2">
    <source>
        <dbReference type="Proteomes" id="UP000238071"/>
    </source>
</evidence>
<dbReference type="Gene3D" id="2.10.260.10">
    <property type="match status" value="1"/>
</dbReference>
<protein>
    <submittedName>
        <fullName evidence="1">AbrB family transcriptional regulator</fullName>
    </submittedName>
</protein>
<evidence type="ECO:0000313" key="1">
    <source>
        <dbReference type="EMBL" id="PPK72706.1"/>
    </source>
</evidence>
<dbReference type="RefSeq" id="WP_104422802.1">
    <property type="nucleotide sequence ID" value="NZ_PTIY01000003.1"/>
</dbReference>
<proteinExistence type="predicted"/>
<name>A0A2S6H5P0_9GAMM</name>
<gene>
    <name evidence="1" type="ORF">B0F88_103139</name>
</gene>
<accession>A0A2S6H5P0</accession>
<reference evidence="1 2" key="1">
    <citation type="submission" date="2018-02" db="EMBL/GenBank/DDBJ databases">
        <title>Subsurface microbial communities from deep shales in Ohio and West Virginia, USA.</title>
        <authorList>
            <person name="Wrighton K."/>
        </authorList>
    </citation>
    <scope>NUCLEOTIDE SEQUENCE [LARGE SCALE GENOMIC DNA]</scope>
    <source>
        <strain evidence="1 2">OWC-G53F</strain>
    </source>
</reference>
<dbReference type="SUPFAM" id="SSF89447">
    <property type="entry name" value="AbrB/MazE/MraZ-like"/>
    <property type="match status" value="1"/>
</dbReference>
<dbReference type="EMBL" id="PTIY01000003">
    <property type="protein sequence ID" value="PPK72706.1"/>
    <property type="molecule type" value="Genomic_DNA"/>
</dbReference>
<keyword evidence="2" id="KW-1185">Reference proteome</keyword>